<organism evidence="1">
    <name type="scientific">marine sediment metagenome</name>
    <dbReference type="NCBI Taxonomy" id="412755"/>
    <lineage>
        <taxon>unclassified sequences</taxon>
        <taxon>metagenomes</taxon>
        <taxon>ecological metagenomes</taxon>
    </lineage>
</organism>
<name>X0U1M9_9ZZZZ</name>
<accession>X0U1M9</accession>
<sequence length="89" mass="10063">MDSSMDVNTSNAIQVIRDKFKKGDVASAMLGIKTIVTEPLRVLDYQKISRLVDEYRNILVDYLDNEPLRIAILGGYTTQPISVTLRTFL</sequence>
<proteinExistence type="predicted"/>
<reference evidence="1" key="1">
    <citation type="journal article" date="2014" name="Front. Microbiol.">
        <title>High frequency of phylogenetically diverse reductive dehalogenase-homologous genes in deep subseafloor sedimentary metagenomes.</title>
        <authorList>
            <person name="Kawai M."/>
            <person name="Futagami T."/>
            <person name="Toyoda A."/>
            <person name="Takaki Y."/>
            <person name="Nishi S."/>
            <person name="Hori S."/>
            <person name="Arai W."/>
            <person name="Tsubouchi T."/>
            <person name="Morono Y."/>
            <person name="Uchiyama I."/>
            <person name="Ito T."/>
            <person name="Fujiyama A."/>
            <person name="Inagaki F."/>
            <person name="Takami H."/>
        </authorList>
    </citation>
    <scope>NUCLEOTIDE SEQUENCE</scope>
    <source>
        <strain evidence="1">Expedition CK06-06</strain>
    </source>
</reference>
<protein>
    <submittedName>
        <fullName evidence="1">Uncharacterized protein</fullName>
    </submittedName>
</protein>
<gene>
    <name evidence="1" type="ORF">S01H1_20458</name>
</gene>
<feature type="non-terminal residue" evidence="1">
    <location>
        <position position="89"/>
    </location>
</feature>
<evidence type="ECO:0000313" key="1">
    <source>
        <dbReference type="EMBL" id="GAF99434.1"/>
    </source>
</evidence>
<comment type="caution">
    <text evidence="1">The sequence shown here is derived from an EMBL/GenBank/DDBJ whole genome shotgun (WGS) entry which is preliminary data.</text>
</comment>
<dbReference type="AlphaFoldDB" id="X0U1M9"/>
<dbReference type="EMBL" id="BARS01011196">
    <property type="protein sequence ID" value="GAF99434.1"/>
    <property type="molecule type" value="Genomic_DNA"/>
</dbReference>